<dbReference type="PROSITE" id="PS51186">
    <property type="entry name" value="GNAT"/>
    <property type="match status" value="1"/>
</dbReference>
<accession>A0A0A6D6U7</accession>
<comment type="caution">
    <text evidence="2">The sequence shown here is derived from an EMBL/GenBank/DDBJ whole genome shotgun (WGS) entry which is preliminary data.</text>
</comment>
<proteinExistence type="predicted"/>
<dbReference type="PATRIC" id="fig|587753.9.peg.4670"/>
<evidence type="ECO:0000313" key="2">
    <source>
        <dbReference type="EMBL" id="KHA70314.1"/>
    </source>
</evidence>
<dbReference type="EMBL" id="JSFK01000041">
    <property type="protein sequence ID" value="KHA70314.1"/>
    <property type="molecule type" value="Genomic_DNA"/>
</dbReference>
<sequence>MDNLTLRSYRRTDAGAVSRLFREIYGDHYVQPHVYLPLMINQNHGDGSWHSLVAESGKKILGHATLCRSRESHTAELALSVVHPSTRGQNIATQLGTRLLIHAQALGCHGVTIKQVTHHAYTQRMADRLGFCSTGLLLDYVPSPFREPLPESIVIGFTPIDGYRRPLPTLHWPQSCRDFMEHLSGVYGTQEKQPLWVGPPINVEQCSGRYDVRLKKLDSGLLKQLRQLPGHWMISIRLRLATGFASAVDSLSAMGFIFTGIAPNDRCGGWLALFHRGYRRRTLELRCPHIQRLHDQAQQQIAARASEAAPHS</sequence>
<dbReference type="InterPro" id="IPR000182">
    <property type="entry name" value="GNAT_dom"/>
</dbReference>
<protein>
    <submittedName>
        <fullName evidence="2">GCN5 family acetyltransferase</fullName>
    </submittedName>
</protein>
<gene>
    <name evidence="2" type="ORF">NZ35_26570</name>
</gene>
<dbReference type="CDD" id="cd04301">
    <property type="entry name" value="NAT_SF"/>
    <property type="match status" value="1"/>
</dbReference>
<reference evidence="2 3" key="1">
    <citation type="submission" date="2014-10" db="EMBL/GenBank/DDBJ databases">
        <title>Draft genome sequence of Pseudomonas chlororaphis EA105.</title>
        <authorList>
            <person name="McCully L.M."/>
            <person name="Bitzer A.S."/>
            <person name="Spence C."/>
            <person name="Bais H."/>
            <person name="Silby M.W."/>
        </authorList>
    </citation>
    <scope>NUCLEOTIDE SEQUENCE [LARGE SCALE GENOMIC DNA]</scope>
    <source>
        <strain evidence="2 3">EA105</strain>
    </source>
</reference>
<dbReference type="SUPFAM" id="SSF55729">
    <property type="entry name" value="Acyl-CoA N-acyltransferases (Nat)"/>
    <property type="match status" value="1"/>
</dbReference>
<dbReference type="AlphaFoldDB" id="A0A0A6D6U7"/>
<evidence type="ECO:0000259" key="1">
    <source>
        <dbReference type="PROSITE" id="PS51186"/>
    </source>
</evidence>
<dbReference type="InterPro" id="IPR016181">
    <property type="entry name" value="Acyl_CoA_acyltransferase"/>
</dbReference>
<evidence type="ECO:0000313" key="3">
    <source>
        <dbReference type="Proteomes" id="UP000030564"/>
    </source>
</evidence>
<feature type="domain" description="N-acetyltransferase" evidence="1">
    <location>
        <begin position="4"/>
        <end position="150"/>
    </location>
</feature>
<organism evidence="2 3">
    <name type="scientific">Pseudomonas chlororaphis</name>
    <dbReference type="NCBI Taxonomy" id="587753"/>
    <lineage>
        <taxon>Bacteria</taxon>
        <taxon>Pseudomonadati</taxon>
        <taxon>Pseudomonadota</taxon>
        <taxon>Gammaproteobacteria</taxon>
        <taxon>Pseudomonadales</taxon>
        <taxon>Pseudomonadaceae</taxon>
        <taxon>Pseudomonas</taxon>
    </lineage>
</organism>
<dbReference type="Pfam" id="PF00583">
    <property type="entry name" value="Acetyltransf_1"/>
    <property type="match status" value="1"/>
</dbReference>
<name>A0A0A6D6U7_9PSED</name>
<dbReference type="OrthoDB" id="7350013at2"/>
<dbReference type="Gene3D" id="3.40.630.30">
    <property type="match status" value="1"/>
</dbReference>
<keyword evidence="2" id="KW-0808">Transferase</keyword>
<dbReference type="GO" id="GO:0016747">
    <property type="term" value="F:acyltransferase activity, transferring groups other than amino-acyl groups"/>
    <property type="evidence" value="ECO:0007669"/>
    <property type="project" value="InterPro"/>
</dbReference>
<dbReference type="Proteomes" id="UP000030564">
    <property type="component" value="Unassembled WGS sequence"/>
</dbReference>